<dbReference type="RefSeq" id="XP_009228221.1">
    <property type="nucleotide sequence ID" value="XM_009229957.1"/>
</dbReference>
<reference evidence="3" key="1">
    <citation type="submission" date="2010-07" db="EMBL/GenBank/DDBJ databases">
        <title>The genome sequence of Gaeumannomyces graminis var. tritici strain R3-111a-1.</title>
        <authorList>
            <consortium name="The Broad Institute Genome Sequencing Platform"/>
            <person name="Ma L.-J."/>
            <person name="Dead R."/>
            <person name="Young S."/>
            <person name="Zeng Q."/>
            <person name="Koehrsen M."/>
            <person name="Alvarado L."/>
            <person name="Berlin A."/>
            <person name="Chapman S.B."/>
            <person name="Chen Z."/>
            <person name="Freedman E."/>
            <person name="Gellesch M."/>
            <person name="Goldberg J."/>
            <person name="Griggs A."/>
            <person name="Gujja S."/>
            <person name="Heilman E.R."/>
            <person name="Heiman D."/>
            <person name="Hepburn T."/>
            <person name="Howarth C."/>
            <person name="Jen D."/>
            <person name="Larson L."/>
            <person name="Mehta T."/>
            <person name="Neiman D."/>
            <person name="Pearson M."/>
            <person name="Roberts A."/>
            <person name="Saif S."/>
            <person name="Shea T."/>
            <person name="Shenoy N."/>
            <person name="Sisk P."/>
            <person name="Stolte C."/>
            <person name="Sykes S."/>
            <person name="Walk T."/>
            <person name="White J."/>
            <person name="Yandava C."/>
            <person name="Haas B."/>
            <person name="Nusbaum C."/>
            <person name="Birren B."/>
        </authorList>
    </citation>
    <scope>NUCLEOTIDE SEQUENCE [LARGE SCALE GENOMIC DNA]</scope>
    <source>
        <strain evidence="3">R3-111a-1</strain>
    </source>
</reference>
<evidence type="ECO:0000313" key="1">
    <source>
        <dbReference type="EMBL" id="EJT71043.1"/>
    </source>
</evidence>
<reference evidence="1" key="3">
    <citation type="submission" date="2010-09" db="EMBL/GenBank/DDBJ databases">
        <title>Annotation of Gaeumannomyces graminis var. tritici R3-111a-1.</title>
        <authorList>
            <consortium name="The Broad Institute Genome Sequencing Platform"/>
            <person name="Ma L.-J."/>
            <person name="Dead R."/>
            <person name="Young S.K."/>
            <person name="Zeng Q."/>
            <person name="Gargeya S."/>
            <person name="Fitzgerald M."/>
            <person name="Haas B."/>
            <person name="Abouelleil A."/>
            <person name="Alvarado L."/>
            <person name="Arachchi H.M."/>
            <person name="Berlin A."/>
            <person name="Brown A."/>
            <person name="Chapman S.B."/>
            <person name="Chen Z."/>
            <person name="Dunbar C."/>
            <person name="Freedman E."/>
            <person name="Gearin G."/>
            <person name="Gellesch M."/>
            <person name="Goldberg J."/>
            <person name="Griggs A."/>
            <person name="Gujja S."/>
            <person name="Heiman D."/>
            <person name="Howarth C."/>
            <person name="Larson L."/>
            <person name="Lui A."/>
            <person name="MacDonald P.J.P."/>
            <person name="Mehta T."/>
            <person name="Montmayeur A."/>
            <person name="Murphy C."/>
            <person name="Neiman D."/>
            <person name="Pearson M."/>
            <person name="Priest M."/>
            <person name="Roberts A."/>
            <person name="Saif S."/>
            <person name="Shea T."/>
            <person name="Shenoy N."/>
            <person name="Sisk P."/>
            <person name="Stolte C."/>
            <person name="Sykes S."/>
            <person name="Yandava C."/>
            <person name="Wortman J."/>
            <person name="Nusbaum C."/>
            <person name="Birren B."/>
        </authorList>
    </citation>
    <scope>NUCLEOTIDE SEQUENCE</scope>
    <source>
        <strain evidence="1">R3-111a-1</strain>
    </source>
</reference>
<organism evidence="1">
    <name type="scientific">Gaeumannomyces tritici (strain R3-111a-1)</name>
    <name type="common">Wheat and barley take-all root rot fungus</name>
    <name type="synonym">Gaeumannomyces graminis var. tritici</name>
    <dbReference type="NCBI Taxonomy" id="644352"/>
    <lineage>
        <taxon>Eukaryota</taxon>
        <taxon>Fungi</taxon>
        <taxon>Dikarya</taxon>
        <taxon>Ascomycota</taxon>
        <taxon>Pezizomycotina</taxon>
        <taxon>Sordariomycetes</taxon>
        <taxon>Sordariomycetidae</taxon>
        <taxon>Magnaporthales</taxon>
        <taxon>Magnaporthaceae</taxon>
        <taxon>Gaeumannomyces</taxon>
    </lineage>
</organism>
<name>J3PEY5_GAET3</name>
<reference evidence="1" key="2">
    <citation type="submission" date="2010-07" db="EMBL/GenBank/DDBJ databases">
        <authorList>
            <consortium name="The Broad Institute Genome Sequencing Platform"/>
            <consortium name="Broad Institute Genome Sequencing Center for Infectious Disease"/>
            <person name="Ma L.-J."/>
            <person name="Dead R."/>
            <person name="Young S."/>
            <person name="Zeng Q."/>
            <person name="Koehrsen M."/>
            <person name="Alvarado L."/>
            <person name="Berlin A."/>
            <person name="Chapman S.B."/>
            <person name="Chen Z."/>
            <person name="Freedman E."/>
            <person name="Gellesch M."/>
            <person name="Goldberg J."/>
            <person name="Griggs A."/>
            <person name="Gujja S."/>
            <person name="Heilman E.R."/>
            <person name="Heiman D."/>
            <person name="Hepburn T."/>
            <person name="Howarth C."/>
            <person name="Jen D."/>
            <person name="Larson L."/>
            <person name="Mehta T."/>
            <person name="Neiman D."/>
            <person name="Pearson M."/>
            <person name="Roberts A."/>
            <person name="Saif S."/>
            <person name="Shea T."/>
            <person name="Shenoy N."/>
            <person name="Sisk P."/>
            <person name="Stolte C."/>
            <person name="Sykes S."/>
            <person name="Walk T."/>
            <person name="White J."/>
            <person name="Yandava C."/>
            <person name="Haas B."/>
            <person name="Nusbaum C."/>
            <person name="Birren B."/>
        </authorList>
    </citation>
    <scope>NUCLEOTIDE SEQUENCE</scope>
    <source>
        <strain evidence="1">R3-111a-1</strain>
    </source>
</reference>
<evidence type="ECO:0000313" key="3">
    <source>
        <dbReference type="Proteomes" id="UP000006039"/>
    </source>
</evidence>
<reference evidence="2" key="4">
    <citation type="journal article" date="2015" name="G3 (Bethesda)">
        <title>Genome sequences of three phytopathogenic species of the Magnaporthaceae family of fungi.</title>
        <authorList>
            <person name="Okagaki L.H."/>
            <person name="Nunes C.C."/>
            <person name="Sailsbery J."/>
            <person name="Clay B."/>
            <person name="Brown D."/>
            <person name="John T."/>
            <person name="Oh Y."/>
            <person name="Young N."/>
            <person name="Fitzgerald M."/>
            <person name="Haas B.J."/>
            <person name="Zeng Q."/>
            <person name="Young S."/>
            <person name="Adiconis X."/>
            <person name="Fan L."/>
            <person name="Levin J.Z."/>
            <person name="Mitchell T.K."/>
            <person name="Okubara P.A."/>
            <person name="Farman M.L."/>
            <person name="Kohn L.M."/>
            <person name="Birren B."/>
            <person name="Ma L.-J."/>
            <person name="Dean R.A."/>
        </authorList>
    </citation>
    <scope>NUCLEOTIDE SEQUENCE</scope>
    <source>
        <strain evidence="2">R3-111a-1</strain>
    </source>
</reference>
<gene>
    <name evidence="2" type="primary">20352522</name>
    <name evidence="1" type="ORF">GGTG_12064</name>
</gene>
<dbReference type="GeneID" id="20352522"/>
<dbReference type="EMBL" id="GL385401">
    <property type="protein sequence ID" value="EJT71043.1"/>
    <property type="molecule type" value="Genomic_DNA"/>
</dbReference>
<dbReference type="VEuPathDB" id="FungiDB:GGTG_12064"/>
<dbReference type="HOGENOM" id="CLU_1602829_0_0_1"/>
<keyword evidence="3" id="KW-1185">Reference proteome</keyword>
<dbReference type="AlphaFoldDB" id="J3PEY5"/>
<dbReference type="EnsemblFungi" id="EJT71043">
    <property type="protein sequence ID" value="EJT71043"/>
    <property type="gene ID" value="GGTG_12064"/>
</dbReference>
<evidence type="ECO:0000313" key="2">
    <source>
        <dbReference type="EnsemblFungi" id="EJT71043"/>
    </source>
</evidence>
<accession>J3PEY5</accession>
<reference evidence="2" key="5">
    <citation type="submission" date="2018-04" db="UniProtKB">
        <authorList>
            <consortium name="EnsemblFungi"/>
        </authorList>
    </citation>
    <scope>IDENTIFICATION</scope>
    <source>
        <strain evidence="2">R3-111a-1</strain>
    </source>
</reference>
<protein>
    <submittedName>
        <fullName evidence="1 2">Uncharacterized protein</fullName>
    </submittedName>
</protein>
<dbReference type="Proteomes" id="UP000006039">
    <property type="component" value="Unassembled WGS sequence"/>
</dbReference>
<proteinExistence type="predicted"/>
<sequence>MVIIDPEELQVGWFVLVRGDVTEYVVARVTAGETDTMYGLRRRHGSTRVRKTVDWKQIVAVSKMPFITTDDLQWPALWLLASPGAPPTSRYPAPPARHTPHVAPALVVTWRPAPPGAPPTRPARAANPTARRPVALGFSYASSLLSPGRLIDPCVTSVYPTSFQLH</sequence>